<evidence type="ECO:0000313" key="3">
    <source>
        <dbReference type="Proteomes" id="UP001501578"/>
    </source>
</evidence>
<dbReference type="EMBL" id="BAAAHQ010000041">
    <property type="protein sequence ID" value="GAA0947378.1"/>
    <property type="molecule type" value="Genomic_DNA"/>
</dbReference>
<keyword evidence="3" id="KW-1185">Reference proteome</keyword>
<gene>
    <name evidence="2" type="ORF">GCM10009560_63800</name>
</gene>
<protein>
    <recommendedName>
        <fullName evidence="4">Heme-binding protein</fullName>
    </recommendedName>
</protein>
<dbReference type="PANTHER" id="PTHR34309">
    <property type="entry name" value="SLR1406 PROTEIN"/>
    <property type="match status" value="1"/>
</dbReference>
<evidence type="ECO:0008006" key="4">
    <source>
        <dbReference type="Google" id="ProtNLM"/>
    </source>
</evidence>
<dbReference type="Gene3D" id="3.30.450.150">
    <property type="entry name" value="Haem-degrading domain"/>
    <property type="match status" value="1"/>
</dbReference>
<keyword evidence="1" id="KW-0732">Signal</keyword>
<dbReference type="PANTHER" id="PTHR34309:SF1">
    <property type="entry name" value="PROTEIN GLCG"/>
    <property type="match status" value="1"/>
</dbReference>
<sequence length="204" mass="19571">MNKRTVIGSLAGLALVGGLAAAQAVPASAQAVSAQPPAQALAAASAVKAAPTSAATVASAAVEAAATAKNQAVVQQPVLSSDAAMKIADAALKEAAKQKQRVTVAIVDRSGATRLIVKGDGAGPQTEESARRKAFTSVSFGQPTSAIKNPALSAIPGTLLLAGGIPVASGGAPIAGIGVGGAPSGEIDEAIARAGLKAVEGQLG</sequence>
<comment type="caution">
    <text evidence="2">The sequence shown here is derived from an EMBL/GenBank/DDBJ whole genome shotgun (WGS) entry which is preliminary data.</text>
</comment>
<dbReference type="InterPro" id="IPR005624">
    <property type="entry name" value="PduO/GlcC-like"/>
</dbReference>
<feature type="signal peptide" evidence="1">
    <location>
        <begin position="1"/>
        <end position="29"/>
    </location>
</feature>
<name>A0ABN1QTV3_9ACTN</name>
<organism evidence="2 3">
    <name type="scientific">Nonomuraea longicatena</name>
    <dbReference type="NCBI Taxonomy" id="83682"/>
    <lineage>
        <taxon>Bacteria</taxon>
        <taxon>Bacillati</taxon>
        <taxon>Actinomycetota</taxon>
        <taxon>Actinomycetes</taxon>
        <taxon>Streptosporangiales</taxon>
        <taxon>Streptosporangiaceae</taxon>
        <taxon>Nonomuraea</taxon>
    </lineage>
</organism>
<evidence type="ECO:0000256" key="1">
    <source>
        <dbReference type="SAM" id="SignalP"/>
    </source>
</evidence>
<evidence type="ECO:0000313" key="2">
    <source>
        <dbReference type="EMBL" id="GAA0947378.1"/>
    </source>
</evidence>
<accession>A0ABN1QTV3</accession>
<proteinExistence type="predicted"/>
<dbReference type="Pfam" id="PF03928">
    <property type="entry name" value="HbpS-like"/>
    <property type="match status" value="1"/>
</dbReference>
<feature type="chain" id="PRO_5046767524" description="Heme-binding protein" evidence="1">
    <location>
        <begin position="30"/>
        <end position="204"/>
    </location>
</feature>
<reference evidence="2 3" key="1">
    <citation type="journal article" date="2019" name="Int. J. Syst. Evol. Microbiol.">
        <title>The Global Catalogue of Microorganisms (GCM) 10K type strain sequencing project: providing services to taxonomists for standard genome sequencing and annotation.</title>
        <authorList>
            <consortium name="The Broad Institute Genomics Platform"/>
            <consortium name="The Broad Institute Genome Sequencing Center for Infectious Disease"/>
            <person name="Wu L."/>
            <person name="Ma J."/>
        </authorList>
    </citation>
    <scope>NUCLEOTIDE SEQUENCE [LARGE SCALE GENOMIC DNA]</scope>
    <source>
        <strain evidence="2 3">JCM 11136</strain>
    </source>
</reference>
<dbReference type="RefSeq" id="WP_343953877.1">
    <property type="nucleotide sequence ID" value="NZ_BAAAHQ010000041.1"/>
</dbReference>
<dbReference type="Proteomes" id="UP001501578">
    <property type="component" value="Unassembled WGS sequence"/>
</dbReference>
<dbReference type="InterPro" id="IPR052517">
    <property type="entry name" value="GlcG_carb_metab_protein"/>
</dbReference>
<dbReference type="InterPro" id="IPR038084">
    <property type="entry name" value="PduO/GlcC-like_sf"/>
</dbReference>
<dbReference type="SUPFAM" id="SSF143744">
    <property type="entry name" value="GlcG-like"/>
    <property type="match status" value="1"/>
</dbReference>